<keyword evidence="4 7" id="KW-0808">Transferase</keyword>
<protein>
    <recommendedName>
        <fullName evidence="7">3-phosphoshikimate 1-carboxyvinyltransferase</fullName>
        <ecNumber evidence="7">2.5.1.19</ecNumber>
    </recommendedName>
    <alternativeName>
        <fullName evidence="7">5-enolpyruvylshikimate-3-phosphate synthase</fullName>
        <shortName evidence="7">EPSP synthase</shortName>
        <shortName evidence="7">EPSPS</shortName>
    </alternativeName>
</protein>
<dbReference type="PROSITE" id="PS00885">
    <property type="entry name" value="EPSP_SYNTHASE_2"/>
    <property type="match status" value="1"/>
</dbReference>
<dbReference type="GO" id="GO:0008652">
    <property type="term" value="P:amino acid biosynthetic process"/>
    <property type="evidence" value="ECO:0007669"/>
    <property type="project" value="UniProtKB-KW"/>
</dbReference>
<feature type="binding site" evidence="7">
    <location>
        <position position="167"/>
    </location>
    <ligand>
        <name>3-phosphoshikimate</name>
        <dbReference type="ChEBI" id="CHEBI:145989"/>
    </ligand>
</feature>
<dbReference type="GO" id="GO:0003866">
    <property type="term" value="F:3-phosphoshikimate 1-carboxyvinyltransferase activity"/>
    <property type="evidence" value="ECO:0007669"/>
    <property type="project" value="UniProtKB-UniRule"/>
</dbReference>
<feature type="binding site" evidence="7">
    <location>
        <position position="125"/>
    </location>
    <ligand>
        <name>phosphoenolpyruvate</name>
        <dbReference type="ChEBI" id="CHEBI:58702"/>
    </ligand>
</feature>
<evidence type="ECO:0000256" key="1">
    <source>
        <dbReference type="ARBA" id="ARBA00004811"/>
    </source>
</evidence>
<evidence type="ECO:0000256" key="6">
    <source>
        <dbReference type="ARBA" id="ARBA00044633"/>
    </source>
</evidence>
<name>A0A414FZT4_9ACTN</name>
<feature type="binding site" evidence="7">
    <location>
        <position position="21"/>
    </location>
    <ligand>
        <name>3-phosphoshikimate</name>
        <dbReference type="ChEBI" id="CHEBI:145989"/>
    </ligand>
</feature>
<dbReference type="Gene3D" id="3.65.10.10">
    <property type="entry name" value="Enolpyruvate transferase domain"/>
    <property type="match status" value="2"/>
</dbReference>
<dbReference type="InterPro" id="IPR036968">
    <property type="entry name" value="Enolpyruvate_Tfrase_sf"/>
</dbReference>
<comment type="function">
    <text evidence="7">Catalyzes the transfer of the enolpyruvyl moiety of phosphoenolpyruvate (PEP) to the 5-hydroxyl of shikimate-3-phosphate (S3P) to produce enolpyruvyl shikimate-3-phosphate and inorganic phosphate.</text>
</comment>
<dbReference type="UniPathway" id="UPA00053">
    <property type="reaction ID" value="UER00089"/>
</dbReference>
<evidence type="ECO:0000256" key="5">
    <source>
        <dbReference type="ARBA" id="ARBA00023141"/>
    </source>
</evidence>
<feature type="domain" description="Enolpyruvate transferase" evidence="8">
    <location>
        <begin position="7"/>
        <end position="424"/>
    </location>
</feature>
<evidence type="ECO:0000259" key="8">
    <source>
        <dbReference type="Pfam" id="PF00275"/>
    </source>
</evidence>
<feature type="binding site" evidence="7">
    <location>
        <position position="195"/>
    </location>
    <ligand>
        <name>3-phosphoshikimate</name>
        <dbReference type="ChEBI" id="CHEBI:145989"/>
    </ligand>
</feature>
<evidence type="ECO:0000256" key="3">
    <source>
        <dbReference type="ARBA" id="ARBA00022605"/>
    </source>
</evidence>
<feature type="binding site" evidence="7">
    <location>
        <position position="25"/>
    </location>
    <ligand>
        <name>3-phosphoshikimate</name>
        <dbReference type="ChEBI" id="CHEBI:145989"/>
    </ligand>
</feature>
<sequence>MLAKINPKPLSGTVPAISSKSMAHRIIIAAALANGVTRVACDTTCADIDATIRCLTAIGAKIDPIDGGFEIHPVLKSLEHGILRALAGATLDCGESGSTLRFMLPVACGLGADATFVGSPRLGERPIAPLTDELMAAGCTFQGATGLPLRTSGRMRAGRFELPGNVSSQYISGLLLAAPLLDGDTQIAVTGEIESRPYIGLTLAVLNAFGVKVGIEEGATPGGLPLTVFTIERQGYRTPGAIAVEGDWSNAAFWLSAGALGRHSVTVRGVTPSSIQGDRAISAALMLFGAKGQRNARAATVRPDNIHGIELDVRDIPDLVPALAAVAACAEGTTRFTGCSRLRIKECDRLEAIATELGKLGANVRVDGDALVIEGRDQLDGGRVSSRNDHRIAMMAAIAAVRCASPVEIEGAEAVNKSYPLFFEHYRLLGGDAELIDE</sequence>
<dbReference type="InterPro" id="IPR013792">
    <property type="entry name" value="RNA3'P_cycl/enolpyr_Trfase_a/b"/>
</dbReference>
<dbReference type="InterPro" id="IPR006264">
    <property type="entry name" value="EPSP_synthase"/>
</dbReference>
<dbReference type="InterPro" id="IPR001986">
    <property type="entry name" value="Enolpyruvate_Tfrase_dom"/>
</dbReference>
<dbReference type="CDD" id="cd01556">
    <property type="entry name" value="EPSP_synthase"/>
    <property type="match status" value="1"/>
</dbReference>
<feature type="binding site" evidence="7">
    <location>
        <position position="349"/>
    </location>
    <ligand>
        <name>phosphoenolpyruvate</name>
        <dbReference type="ChEBI" id="CHEBI:58702"/>
    </ligand>
</feature>
<dbReference type="Proteomes" id="UP000286050">
    <property type="component" value="Unassembled WGS sequence"/>
</dbReference>
<evidence type="ECO:0000313" key="9">
    <source>
        <dbReference type="EMBL" id="RHD57405.1"/>
    </source>
</evidence>
<dbReference type="SUPFAM" id="SSF55205">
    <property type="entry name" value="EPT/RTPC-like"/>
    <property type="match status" value="1"/>
</dbReference>
<dbReference type="NCBIfam" id="TIGR01356">
    <property type="entry name" value="aroA"/>
    <property type="match status" value="1"/>
</dbReference>
<organism evidence="9 10">
    <name type="scientific">Collinsella intestinalis</name>
    <dbReference type="NCBI Taxonomy" id="147207"/>
    <lineage>
        <taxon>Bacteria</taxon>
        <taxon>Bacillati</taxon>
        <taxon>Actinomycetota</taxon>
        <taxon>Coriobacteriia</taxon>
        <taxon>Coriobacteriales</taxon>
        <taxon>Coriobacteriaceae</taxon>
        <taxon>Collinsella</taxon>
    </lineage>
</organism>
<feature type="active site" description="Proton acceptor" evidence="7">
    <location>
        <position position="318"/>
    </location>
</feature>
<dbReference type="Pfam" id="PF00275">
    <property type="entry name" value="EPSP_synthase"/>
    <property type="match status" value="1"/>
</dbReference>
<dbReference type="PIRSF" id="PIRSF000505">
    <property type="entry name" value="EPSPS"/>
    <property type="match status" value="1"/>
</dbReference>
<feature type="binding site" evidence="7">
    <location>
        <position position="169"/>
    </location>
    <ligand>
        <name>3-phosphoshikimate</name>
        <dbReference type="ChEBI" id="CHEBI:145989"/>
    </ligand>
</feature>
<evidence type="ECO:0000256" key="4">
    <source>
        <dbReference type="ARBA" id="ARBA00022679"/>
    </source>
</evidence>
<comment type="similarity">
    <text evidence="2 7">Belongs to the EPSP synthase family.</text>
</comment>
<dbReference type="PANTHER" id="PTHR21090:SF5">
    <property type="entry name" value="PENTAFUNCTIONAL AROM POLYPEPTIDE"/>
    <property type="match status" value="1"/>
</dbReference>
<dbReference type="GO" id="GO:0009073">
    <property type="term" value="P:aromatic amino acid family biosynthetic process"/>
    <property type="evidence" value="ECO:0007669"/>
    <property type="project" value="UniProtKB-KW"/>
</dbReference>
<feature type="binding site" evidence="7">
    <location>
        <position position="417"/>
    </location>
    <ligand>
        <name>phosphoenolpyruvate</name>
        <dbReference type="ChEBI" id="CHEBI:58702"/>
    </ligand>
</feature>
<feature type="binding site" evidence="7">
    <location>
        <position position="20"/>
    </location>
    <ligand>
        <name>phosphoenolpyruvate</name>
        <dbReference type="ChEBI" id="CHEBI:58702"/>
    </ligand>
</feature>
<keyword evidence="7" id="KW-0963">Cytoplasm</keyword>
<dbReference type="PANTHER" id="PTHR21090">
    <property type="entry name" value="AROM/DEHYDROQUINATE SYNTHASE"/>
    <property type="match status" value="1"/>
</dbReference>
<comment type="caution">
    <text evidence="9">The sequence shown here is derived from an EMBL/GenBank/DDBJ whole genome shotgun (WGS) entry which is preliminary data.</text>
</comment>
<feature type="binding site" evidence="7">
    <location>
        <position position="318"/>
    </location>
    <ligand>
        <name>3-phosphoshikimate</name>
        <dbReference type="ChEBI" id="CHEBI:145989"/>
    </ligand>
</feature>
<accession>A0A414FZT4</accession>
<comment type="caution">
    <text evidence="7">Lacks conserved residue(s) required for the propagation of feature annotation.</text>
</comment>
<dbReference type="HAMAP" id="MF_00210">
    <property type="entry name" value="EPSP_synth"/>
    <property type="match status" value="1"/>
</dbReference>
<feature type="binding site" evidence="7">
    <location>
        <position position="345"/>
    </location>
    <ligand>
        <name>3-phosphoshikimate</name>
        <dbReference type="ChEBI" id="CHEBI:145989"/>
    </ligand>
</feature>
<evidence type="ECO:0000256" key="7">
    <source>
        <dbReference type="HAMAP-Rule" id="MF_00210"/>
    </source>
</evidence>
<feature type="binding site" evidence="7">
    <location>
        <position position="169"/>
    </location>
    <ligand>
        <name>phosphoenolpyruvate</name>
        <dbReference type="ChEBI" id="CHEBI:58702"/>
    </ligand>
</feature>
<keyword evidence="5 7" id="KW-0057">Aromatic amino acid biosynthesis</keyword>
<dbReference type="InterPro" id="IPR023193">
    <property type="entry name" value="EPSP_synthase_CS"/>
</dbReference>
<evidence type="ECO:0000313" key="10">
    <source>
        <dbReference type="Proteomes" id="UP000286050"/>
    </source>
</evidence>
<feature type="binding site" evidence="7">
    <location>
        <position position="97"/>
    </location>
    <ligand>
        <name>phosphoenolpyruvate</name>
        <dbReference type="ChEBI" id="CHEBI:58702"/>
    </ligand>
</feature>
<dbReference type="GO" id="GO:0009423">
    <property type="term" value="P:chorismate biosynthetic process"/>
    <property type="evidence" value="ECO:0007669"/>
    <property type="project" value="UniProtKB-UniRule"/>
</dbReference>
<comment type="subcellular location">
    <subcellularLocation>
        <location evidence="7">Cytoplasm</location>
    </subcellularLocation>
</comment>
<dbReference type="AlphaFoldDB" id="A0A414FZT4"/>
<comment type="catalytic activity">
    <reaction evidence="6">
        <text>3-phosphoshikimate + phosphoenolpyruvate = 5-O-(1-carboxyvinyl)-3-phosphoshikimate + phosphate</text>
        <dbReference type="Rhea" id="RHEA:21256"/>
        <dbReference type="ChEBI" id="CHEBI:43474"/>
        <dbReference type="ChEBI" id="CHEBI:57701"/>
        <dbReference type="ChEBI" id="CHEBI:58702"/>
        <dbReference type="ChEBI" id="CHEBI:145989"/>
        <dbReference type="EC" id="2.5.1.19"/>
    </reaction>
    <physiologicalReaction direction="left-to-right" evidence="6">
        <dbReference type="Rhea" id="RHEA:21257"/>
    </physiologicalReaction>
</comment>
<comment type="pathway">
    <text evidence="1 7">Metabolic intermediate biosynthesis; chorismate biosynthesis; chorismate from D-erythrose 4-phosphate and phosphoenolpyruvate: step 6/7.</text>
</comment>
<gene>
    <name evidence="7 9" type="primary">aroA</name>
    <name evidence="9" type="ORF">DW787_00745</name>
</gene>
<evidence type="ECO:0000256" key="2">
    <source>
        <dbReference type="ARBA" id="ARBA00009948"/>
    </source>
</evidence>
<dbReference type="GO" id="GO:0005737">
    <property type="term" value="C:cytoplasm"/>
    <property type="evidence" value="ECO:0007669"/>
    <property type="project" value="UniProtKB-SubCell"/>
</dbReference>
<feature type="binding site" evidence="7">
    <location>
        <position position="168"/>
    </location>
    <ligand>
        <name>3-phosphoshikimate</name>
        <dbReference type="ChEBI" id="CHEBI:145989"/>
    </ligand>
</feature>
<proteinExistence type="inferred from homology"/>
<feature type="binding site" evidence="7">
    <location>
        <position position="20"/>
    </location>
    <ligand>
        <name>3-phosphoshikimate</name>
        <dbReference type="ChEBI" id="CHEBI:145989"/>
    </ligand>
</feature>
<dbReference type="EC" id="2.5.1.19" evidence="7"/>
<feature type="binding site" evidence="7">
    <location>
        <position position="391"/>
    </location>
    <ligand>
        <name>phosphoenolpyruvate</name>
        <dbReference type="ChEBI" id="CHEBI:58702"/>
    </ligand>
</feature>
<dbReference type="RefSeq" id="WP_118271210.1">
    <property type="nucleotide sequence ID" value="NZ_QSJI01000001.1"/>
</dbReference>
<keyword evidence="3 7" id="KW-0028">Amino-acid biosynthesis</keyword>
<dbReference type="EMBL" id="QSJI01000001">
    <property type="protein sequence ID" value="RHD57405.1"/>
    <property type="molecule type" value="Genomic_DNA"/>
</dbReference>
<comment type="subunit">
    <text evidence="7">Monomer.</text>
</comment>
<reference evidence="9 10" key="1">
    <citation type="submission" date="2018-08" db="EMBL/GenBank/DDBJ databases">
        <title>A genome reference for cultivated species of the human gut microbiota.</title>
        <authorList>
            <person name="Zou Y."/>
            <person name="Xue W."/>
            <person name="Luo G."/>
        </authorList>
    </citation>
    <scope>NUCLEOTIDE SEQUENCE [LARGE SCALE GENOMIC DNA]</scope>
    <source>
        <strain evidence="9 10">AM30-5LB</strain>
    </source>
</reference>